<reference evidence="2 3" key="1">
    <citation type="submission" date="2021-05" db="EMBL/GenBank/DDBJ databases">
        <title>Culturable bacteria isolated from Daya Bay.</title>
        <authorList>
            <person name="Zheng W."/>
            <person name="Yu S."/>
            <person name="Huang Y."/>
        </authorList>
    </citation>
    <scope>NUCLEOTIDE SEQUENCE [LARGE SCALE GENOMIC DNA]</scope>
    <source>
        <strain evidence="2 3">DP4N28-5</strain>
    </source>
</reference>
<dbReference type="SMART" id="SM00563">
    <property type="entry name" value="PlsC"/>
    <property type="match status" value="1"/>
</dbReference>
<comment type="caution">
    <text evidence="2">The sequence shown here is derived from an EMBL/GenBank/DDBJ whole genome shotgun (WGS) entry which is preliminary data.</text>
</comment>
<gene>
    <name evidence="2" type="ORF">KJP28_10115</name>
</gene>
<keyword evidence="2" id="KW-0808">Transferase</keyword>
<feature type="domain" description="Phospholipid/glycerol acyltransferase" evidence="1">
    <location>
        <begin position="80"/>
        <end position="204"/>
    </location>
</feature>
<dbReference type="RefSeq" id="WP_218392426.1">
    <property type="nucleotide sequence ID" value="NZ_JAHUZE010000002.1"/>
</dbReference>
<accession>A0ABS6T218</accession>
<keyword evidence="2" id="KW-0012">Acyltransferase</keyword>
<proteinExistence type="predicted"/>
<dbReference type="InterPro" id="IPR002123">
    <property type="entry name" value="Plipid/glycerol_acylTrfase"/>
</dbReference>
<organism evidence="2 3">
    <name type="scientific">Maritimibacter dapengensis</name>
    <dbReference type="NCBI Taxonomy" id="2836868"/>
    <lineage>
        <taxon>Bacteria</taxon>
        <taxon>Pseudomonadati</taxon>
        <taxon>Pseudomonadota</taxon>
        <taxon>Alphaproteobacteria</taxon>
        <taxon>Rhodobacterales</taxon>
        <taxon>Roseobacteraceae</taxon>
        <taxon>Maritimibacter</taxon>
    </lineage>
</organism>
<evidence type="ECO:0000259" key="1">
    <source>
        <dbReference type="SMART" id="SM00563"/>
    </source>
</evidence>
<evidence type="ECO:0000313" key="2">
    <source>
        <dbReference type="EMBL" id="MBV7379284.1"/>
    </source>
</evidence>
<sequence>MPGVAHDISYAHTIEGRMLRALVRGLENSTGRRRLILRARGYEKDLATGADFWSVMAARFGIEAKIGGAGIDALRREGPLVVVANHPYGILDGLMMGHLLREARGAKFRILAHEVFSRAPELREVILPIDFAGTPEATRRNIETRRNAQAFLADGGAVGVFPGGTVSTAPTPFGRPMDPAWRLFTAKMVARSGAHVVPVFFEGQNSRLFQLASHVAVPIRMGLLIREFRARVDGPVGTIIGAPIAPETLAQFRASPKSMMDFLRERTYALSPTPVDWRATGFEFEERHKA</sequence>
<name>A0ABS6T218_9RHOB</name>
<dbReference type="CDD" id="cd07986">
    <property type="entry name" value="LPLAT_ACT14924-like"/>
    <property type="match status" value="1"/>
</dbReference>
<keyword evidence="3" id="KW-1185">Reference proteome</keyword>
<evidence type="ECO:0000313" key="3">
    <source>
        <dbReference type="Proteomes" id="UP000756530"/>
    </source>
</evidence>
<protein>
    <submittedName>
        <fullName evidence="2">Lysophospholipid acyltransferase family protein</fullName>
    </submittedName>
</protein>
<dbReference type="Proteomes" id="UP000756530">
    <property type="component" value="Unassembled WGS sequence"/>
</dbReference>
<dbReference type="InterPro" id="IPR045746">
    <property type="entry name" value="ACT14924-like_Acyltransf_dom"/>
</dbReference>
<dbReference type="EMBL" id="JAHUZE010000002">
    <property type="protein sequence ID" value="MBV7379284.1"/>
    <property type="molecule type" value="Genomic_DNA"/>
</dbReference>
<dbReference type="GO" id="GO:0016746">
    <property type="term" value="F:acyltransferase activity"/>
    <property type="evidence" value="ECO:0007669"/>
    <property type="project" value="UniProtKB-KW"/>
</dbReference>
<dbReference type="Pfam" id="PF19576">
    <property type="entry name" value="Acyltransf_2"/>
    <property type="match status" value="1"/>
</dbReference>